<dbReference type="NCBIfam" id="NF040565">
    <property type="entry name" value="SCO2521_fam"/>
    <property type="match status" value="1"/>
</dbReference>
<organism evidence="1 2">
    <name type="scientific">Nocardia ninae NBRC 108245</name>
    <dbReference type="NCBI Taxonomy" id="1210091"/>
    <lineage>
        <taxon>Bacteria</taxon>
        <taxon>Bacillati</taxon>
        <taxon>Actinomycetota</taxon>
        <taxon>Actinomycetes</taxon>
        <taxon>Mycobacteriales</taxon>
        <taxon>Nocardiaceae</taxon>
        <taxon>Nocardia</taxon>
    </lineage>
</organism>
<proteinExistence type="predicted"/>
<reference evidence="1 2" key="1">
    <citation type="submission" date="2019-07" db="EMBL/GenBank/DDBJ databases">
        <title>Whole genome shotgun sequence of Nocardia ninae NBRC 108245.</title>
        <authorList>
            <person name="Hosoyama A."/>
            <person name="Uohara A."/>
            <person name="Ohji S."/>
            <person name="Ichikawa N."/>
        </authorList>
    </citation>
    <scope>NUCLEOTIDE SEQUENCE [LARGE SCALE GENOMIC DNA]</scope>
    <source>
        <strain evidence="1 2">NBRC 108245</strain>
    </source>
</reference>
<comment type="caution">
    <text evidence="1">The sequence shown here is derived from an EMBL/GenBank/DDBJ whole genome shotgun (WGS) entry which is preliminary data.</text>
</comment>
<keyword evidence="2" id="KW-1185">Reference proteome</keyword>
<sequence length="327" mass="36082">MGPSTTPLIALGEVRTCLVPASATLHRAEAGELLALVPGRRVLWRQRPCTLAVSPTTPVGVDCKLLLPDAEPVRVVGTVAGRAVVTGGRVLQSSVRTQVIRAAERRRQTWSHYLSRVGVTEVIDRIGDRETACDALADGYLDGRPSTDTLDLASISERLLARLRADPRLDQQAPLQAATTRLRWTAKVGGSAGPKVRLRLDDDSVRSAWIIVRSETDLDAAQRFCEDLAAHDWLLTVGDTAIEEADRFPPSSREQMEILAAVLEHLAHLWMPGAHTPPALRSLWKDLQSDPGFSRQWTALIGQVRDRLRVAQWNNLSRRIQVSTTEW</sequence>
<protein>
    <submittedName>
        <fullName evidence="1">Uncharacterized protein</fullName>
    </submittedName>
</protein>
<evidence type="ECO:0000313" key="2">
    <source>
        <dbReference type="Proteomes" id="UP000321424"/>
    </source>
</evidence>
<dbReference type="EMBL" id="BJXA01000021">
    <property type="protein sequence ID" value="GEM39030.1"/>
    <property type="molecule type" value="Genomic_DNA"/>
</dbReference>
<dbReference type="Proteomes" id="UP000321424">
    <property type="component" value="Unassembled WGS sequence"/>
</dbReference>
<accession>A0A511MEE6</accession>
<evidence type="ECO:0000313" key="1">
    <source>
        <dbReference type="EMBL" id="GEM39030.1"/>
    </source>
</evidence>
<dbReference type="RefSeq" id="WP_147132118.1">
    <property type="nucleotide sequence ID" value="NZ_BJXA01000021.1"/>
</dbReference>
<dbReference type="AlphaFoldDB" id="A0A511MEE6"/>
<dbReference type="OrthoDB" id="3210171at2"/>
<gene>
    <name evidence="1" type="ORF">NN4_35490</name>
</gene>
<dbReference type="InterPro" id="IPR049749">
    <property type="entry name" value="SCO2521-like"/>
</dbReference>
<name>A0A511MEE6_9NOCA</name>